<dbReference type="Pfam" id="PF09735">
    <property type="entry name" value="Nckap1"/>
    <property type="match status" value="1"/>
</dbReference>
<dbReference type="InterPro" id="IPR019137">
    <property type="entry name" value="Nck-associated_protein-1"/>
</dbReference>
<dbReference type="Proteomes" id="UP000030755">
    <property type="component" value="Unassembled WGS sequence"/>
</dbReference>
<gene>
    <name evidence="1" type="ORF">O9G_002117</name>
</gene>
<name>A0A075B3A3_ROZAC</name>
<organism evidence="1 2">
    <name type="scientific">Rozella allomycis (strain CSF55)</name>
    <dbReference type="NCBI Taxonomy" id="988480"/>
    <lineage>
        <taxon>Eukaryota</taxon>
        <taxon>Fungi</taxon>
        <taxon>Fungi incertae sedis</taxon>
        <taxon>Cryptomycota</taxon>
        <taxon>Cryptomycota incertae sedis</taxon>
        <taxon>Rozella</taxon>
    </lineage>
</organism>
<accession>A0A075B3A3</accession>
<keyword evidence="2" id="KW-1185">Reference proteome</keyword>
<proteinExistence type="predicted"/>
<dbReference type="HOGENOM" id="CLU_733950_0_0_1"/>
<dbReference type="EMBL" id="KE560428">
    <property type="protein sequence ID" value="EPZ36834.1"/>
    <property type="molecule type" value="Genomic_DNA"/>
</dbReference>
<dbReference type="AlphaFoldDB" id="A0A075B3A3"/>
<sequence>MFYVDISNKKTAYSDKFEEKKRGDDYGMKLFINFKENVKAFSDEPDRCKAILMDWVRLQVYLCTPGASVFNNDIDLTKLFTLCEAISFSVKLSSDYDGTIFEYTDISEIVCFSELLFDCFEFNLNDPNDPLFDSGFPRLIAMSFEKVNHILPSVISFETIKTANMIDRMFNLIAQKWEDSFYKCITVILEIEAKNVDQIRLSRIIQNERVGNQLVSEDSQKLNFLSEGLRYLKSVSKSFSDFQKFTIYDLEFYPKQYFVDKIVLIIKQCLAQMILDKPVIESSKSAAKEVPVRPTVALQRIESFLYFLIDATKDLNIDILDLYKLILQEERCKTFGTDGVQQIYYRKSSKRDKTMLPILPESDCTSTSFTATFVVIP</sequence>
<reference evidence="1 2" key="1">
    <citation type="journal article" date="2013" name="Curr. Biol.">
        <title>Shared signatures of parasitism and phylogenomics unite Cryptomycota and microsporidia.</title>
        <authorList>
            <person name="James T.Y."/>
            <person name="Pelin A."/>
            <person name="Bonen L."/>
            <person name="Ahrendt S."/>
            <person name="Sain D."/>
            <person name="Corradi N."/>
            <person name="Stajich J.E."/>
        </authorList>
    </citation>
    <scope>NUCLEOTIDE SEQUENCE [LARGE SCALE GENOMIC DNA]</scope>
    <source>
        <strain evidence="1 2">CSF55</strain>
    </source>
</reference>
<evidence type="ECO:0000313" key="2">
    <source>
        <dbReference type="Proteomes" id="UP000030755"/>
    </source>
</evidence>
<evidence type="ECO:0000313" key="1">
    <source>
        <dbReference type="EMBL" id="EPZ36834.1"/>
    </source>
</evidence>
<protein>
    <submittedName>
        <fullName evidence="1">Uncharacterized protein</fullName>
    </submittedName>
</protein>